<dbReference type="RefSeq" id="WP_009137655.1">
    <property type="nucleotide sequence ID" value="NZ_JH594597.1"/>
</dbReference>
<dbReference type="InterPro" id="IPR006700">
    <property type="entry name" value="RsmE"/>
</dbReference>
<dbReference type="Gene3D" id="2.40.240.20">
    <property type="entry name" value="Hypothetical PUA domain-like, domain 1"/>
    <property type="match status" value="1"/>
</dbReference>
<evidence type="ECO:0000259" key="11">
    <source>
        <dbReference type="Pfam" id="PF04452"/>
    </source>
</evidence>
<evidence type="ECO:0000256" key="5">
    <source>
        <dbReference type="ARBA" id="ARBA00022603"/>
    </source>
</evidence>
<keyword evidence="3 10" id="KW-0963">Cytoplasm</keyword>
<dbReference type="GO" id="GO:0070475">
    <property type="term" value="P:rRNA base methylation"/>
    <property type="evidence" value="ECO:0007669"/>
    <property type="project" value="TreeGrafter"/>
</dbReference>
<dbReference type="eggNOG" id="COG1385">
    <property type="taxonomic scope" value="Bacteria"/>
</dbReference>
<dbReference type="GO" id="GO:0005737">
    <property type="term" value="C:cytoplasm"/>
    <property type="evidence" value="ECO:0007669"/>
    <property type="project" value="UniProtKB-SubCell"/>
</dbReference>
<dbReference type="PANTHER" id="PTHR30027">
    <property type="entry name" value="RIBOSOMAL RNA SMALL SUBUNIT METHYLTRANSFERASE E"/>
    <property type="match status" value="1"/>
</dbReference>
<dbReference type="InterPro" id="IPR015947">
    <property type="entry name" value="PUA-like_sf"/>
</dbReference>
<evidence type="ECO:0000256" key="7">
    <source>
        <dbReference type="ARBA" id="ARBA00022691"/>
    </source>
</evidence>
<keyword evidence="5 10" id="KW-0489">Methyltransferase</keyword>
<sequence length="241" mass="27251">MHLFYTPDIEGEIYRLNPEESKHCIKVLRLEEGDTVALVDGRGGFYSGIITVANVKGCQVKVTACTRQYEKRPFCLHIAIAPTKNIERTEWFLEKCTEIGIDEFTPIAAAHSERRVVKEERLEKVIVAAMKQSLKAYLPVLHPMMRFQEFLVNCQYKHKFIAHCQPGTKKRLDEVYTAGEDAVILIGPEGDFSEEEVAEAAKYGFVSITLGPSRLRTETAGVVACHSINFLNEQQGRFVEL</sequence>
<evidence type="ECO:0000256" key="4">
    <source>
        <dbReference type="ARBA" id="ARBA00022552"/>
    </source>
</evidence>
<evidence type="ECO:0000256" key="10">
    <source>
        <dbReference type="PIRNR" id="PIRNR015601"/>
    </source>
</evidence>
<comment type="similarity">
    <text evidence="2 10">Belongs to the RNA methyltransferase RsmE family.</text>
</comment>
<comment type="function">
    <text evidence="8 10">Specifically methylates the N3 position of the uracil ring of uridine 1498 (m3U1498) in 16S rRNA. Acts on the fully assembled 30S ribosomal subunit.</text>
</comment>
<gene>
    <name evidence="13" type="ORF">HMPREF9449_02510</name>
</gene>
<evidence type="ECO:0000313" key="14">
    <source>
        <dbReference type="Proteomes" id="UP000004892"/>
    </source>
</evidence>
<evidence type="ECO:0000313" key="13">
    <source>
        <dbReference type="EMBL" id="EHP45924.1"/>
    </source>
</evidence>
<dbReference type="NCBIfam" id="TIGR00046">
    <property type="entry name" value="RsmE family RNA methyltransferase"/>
    <property type="match status" value="1"/>
</dbReference>
<dbReference type="EC" id="2.1.1.193" evidence="10"/>
<feature type="domain" description="Ribosomal RNA small subunit methyltransferase E PUA-like" evidence="12">
    <location>
        <begin position="16"/>
        <end position="62"/>
    </location>
</feature>
<dbReference type="Pfam" id="PF04452">
    <property type="entry name" value="Methyltrans_RNA"/>
    <property type="match status" value="1"/>
</dbReference>
<dbReference type="AlphaFoldDB" id="H1DJS4"/>
<evidence type="ECO:0000256" key="6">
    <source>
        <dbReference type="ARBA" id="ARBA00022679"/>
    </source>
</evidence>
<keyword evidence="4 10" id="KW-0698">rRNA processing</keyword>
<evidence type="ECO:0000259" key="12">
    <source>
        <dbReference type="Pfam" id="PF20260"/>
    </source>
</evidence>
<dbReference type="NCBIfam" id="NF008702">
    <property type="entry name" value="PRK11713.6-1"/>
    <property type="match status" value="1"/>
</dbReference>
<keyword evidence="7 10" id="KW-0949">S-adenosyl-L-methionine</keyword>
<keyword evidence="6 10" id="KW-0808">Transferase</keyword>
<dbReference type="EMBL" id="ADMC01000027">
    <property type="protein sequence ID" value="EHP45924.1"/>
    <property type="molecule type" value="Genomic_DNA"/>
</dbReference>
<dbReference type="Gene3D" id="3.40.1280.10">
    <property type="match status" value="1"/>
</dbReference>
<evidence type="ECO:0000256" key="1">
    <source>
        <dbReference type="ARBA" id="ARBA00004496"/>
    </source>
</evidence>
<dbReference type="InterPro" id="IPR029026">
    <property type="entry name" value="tRNA_m1G_MTases_N"/>
</dbReference>
<protein>
    <recommendedName>
        <fullName evidence="10">Ribosomal RNA small subunit methyltransferase E</fullName>
        <ecNumber evidence="10">2.1.1.193</ecNumber>
    </recommendedName>
</protein>
<reference evidence="13 14" key="1">
    <citation type="submission" date="2012-01" db="EMBL/GenBank/DDBJ databases">
        <title>The Genome Sequence of Odoribacter laneus YIT 12061.</title>
        <authorList>
            <consortium name="The Broad Institute Genome Sequencing Platform"/>
            <person name="Earl A."/>
            <person name="Ward D."/>
            <person name="Feldgarden M."/>
            <person name="Gevers D."/>
            <person name="Morotomi M."/>
            <person name="Young S.K."/>
            <person name="Zeng Q."/>
            <person name="Gargeya S."/>
            <person name="Fitzgerald M."/>
            <person name="Haas B."/>
            <person name="Abouelleil A."/>
            <person name="Alvarado L."/>
            <person name="Arachchi H.M."/>
            <person name="Berlin A."/>
            <person name="Chapman S.B."/>
            <person name="Gearin G."/>
            <person name="Goldberg J."/>
            <person name="Griggs A."/>
            <person name="Gujja S."/>
            <person name="Hansen M."/>
            <person name="Heiman D."/>
            <person name="Howarth C."/>
            <person name="Larimer J."/>
            <person name="Lui A."/>
            <person name="MacDonald P.J.P."/>
            <person name="McCowen C."/>
            <person name="Montmayeur A."/>
            <person name="Murphy C."/>
            <person name="Neiman D."/>
            <person name="Pearson M."/>
            <person name="Priest M."/>
            <person name="Roberts A."/>
            <person name="Saif S."/>
            <person name="Shea T."/>
            <person name="Sisk P."/>
            <person name="Stolte C."/>
            <person name="Sykes S."/>
            <person name="Wortman J."/>
            <person name="Nusbaum C."/>
            <person name="Birren B."/>
        </authorList>
    </citation>
    <scope>NUCLEOTIDE SEQUENCE [LARGE SCALE GENOMIC DNA]</scope>
    <source>
        <strain evidence="13 14">YIT 12061</strain>
    </source>
</reference>
<dbReference type="PANTHER" id="PTHR30027:SF3">
    <property type="entry name" value="16S RRNA (URACIL(1498)-N(3))-METHYLTRANSFERASE"/>
    <property type="match status" value="1"/>
</dbReference>
<dbReference type="PIRSF" id="PIRSF015601">
    <property type="entry name" value="MTase_slr0722"/>
    <property type="match status" value="1"/>
</dbReference>
<dbReference type="CDD" id="cd18084">
    <property type="entry name" value="RsmE-like"/>
    <property type="match status" value="1"/>
</dbReference>
<dbReference type="GO" id="GO:0070042">
    <property type="term" value="F:rRNA (uridine-N3-)-methyltransferase activity"/>
    <property type="evidence" value="ECO:0007669"/>
    <property type="project" value="TreeGrafter"/>
</dbReference>
<dbReference type="HOGENOM" id="CLU_067442_4_1_10"/>
<feature type="domain" description="Ribosomal RNA small subunit methyltransferase E methyltransferase" evidence="11">
    <location>
        <begin position="72"/>
        <end position="228"/>
    </location>
</feature>
<proteinExistence type="inferred from homology"/>
<dbReference type="STRING" id="742817.HMPREF9449_02510"/>
<dbReference type="InterPro" id="IPR029028">
    <property type="entry name" value="Alpha/beta_knot_MTases"/>
</dbReference>
<evidence type="ECO:0000256" key="9">
    <source>
        <dbReference type="ARBA" id="ARBA00047944"/>
    </source>
</evidence>
<evidence type="ECO:0000256" key="8">
    <source>
        <dbReference type="ARBA" id="ARBA00025699"/>
    </source>
</evidence>
<dbReference type="Pfam" id="PF20260">
    <property type="entry name" value="PUA_4"/>
    <property type="match status" value="1"/>
</dbReference>
<dbReference type="GeneID" id="98070048"/>
<keyword evidence="14" id="KW-1185">Reference proteome</keyword>
<organism evidence="13 14">
    <name type="scientific">Odoribacter laneus YIT 12061</name>
    <dbReference type="NCBI Taxonomy" id="742817"/>
    <lineage>
        <taxon>Bacteria</taxon>
        <taxon>Pseudomonadati</taxon>
        <taxon>Bacteroidota</taxon>
        <taxon>Bacteroidia</taxon>
        <taxon>Bacteroidales</taxon>
        <taxon>Odoribacteraceae</taxon>
        <taxon>Odoribacter</taxon>
    </lineage>
</organism>
<dbReference type="SUPFAM" id="SSF75217">
    <property type="entry name" value="alpha/beta knot"/>
    <property type="match status" value="1"/>
</dbReference>
<dbReference type="SUPFAM" id="SSF88697">
    <property type="entry name" value="PUA domain-like"/>
    <property type="match status" value="1"/>
</dbReference>
<dbReference type="Proteomes" id="UP000004892">
    <property type="component" value="Unassembled WGS sequence"/>
</dbReference>
<dbReference type="InterPro" id="IPR046886">
    <property type="entry name" value="RsmE_MTase_dom"/>
</dbReference>
<evidence type="ECO:0000256" key="3">
    <source>
        <dbReference type="ARBA" id="ARBA00022490"/>
    </source>
</evidence>
<evidence type="ECO:0000256" key="2">
    <source>
        <dbReference type="ARBA" id="ARBA00005528"/>
    </source>
</evidence>
<dbReference type="InterPro" id="IPR046887">
    <property type="entry name" value="RsmE_PUA-like"/>
</dbReference>
<dbReference type="PATRIC" id="fig|742817.3.peg.2688"/>
<name>H1DJS4_9BACT</name>
<comment type="catalytic activity">
    <reaction evidence="9 10">
        <text>uridine(1498) in 16S rRNA + S-adenosyl-L-methionine = N(3)-methyluridine(1498) in 16S rRNA + S-adenosyl-L-homocysteine + H(+)</text>
        <dbReference type="Rhea" id="RHEA:42920"/>
        <dbReference type="Rhea" id="RHEA-COMP:10283"/>
        <dbReference type="Rhea" id="RHEA-COMP:10284"/>
        <dbReference type="ChEBI" id="CHEBI:15378"/>
        <dbReference type="ChEBI" id="CHEBI:57856"/>
        <dbReference type="ChEBI" id="CHEBI:59789"/>
        <dbReference type="ChEBI" id="CHEBI:65315"/>
        <dbReference type="ChEBI" id="CHEBI:74502"/>
        <dbReference type="EC" id="2.1.1.193"/>
    </reaction>
</comment>
<comment type="caution">
    <text evidence="13">The sequence shown here is derived from an EMBL/GenBank/DDBJ whole genome shotgun (WGS) entry which is preliminary data.</text>
</comment>
<accession>H1DJS4</accession>
<comment type="subcellular location">
    <subcellularLocation>
        <location evidence="1 10">Cytoplasm</location>
    </subcellularLocation>
</comment>